<evidence type="ECO:0000313" key="3">
    <source>
        <dbReference type="RefSeq" id="XP_017020753.3"/>
    </source>
</evidence>
<proteinExistence type="predicted"/>
<dbReference type="OrthoDB" id="551053at2759"/>
<evidence type="ECO:0000256" key="1">
    <source>
        <dbReference type="SAM" id="Coils"/>
    </source>
</evidence>
<organism evidence="2 3">
    <name type="scientific">Drosophila kikkawai</name>
    <name type="common">Fruit fly</name>
    <dbReference type="NCBI Taxonomy" id="30033"/>
    <lineage>
        <taxon>Eukaryota</taxon>
        <taxon>Metazoa</taxon>
        <taxon>Ecdysozoa</taxon>
        <taxon>Arthropoda</taxon>
        <taxon>Hexapoda</taxon>
        <taxon>Insecta</taxon>
        <taxon>Pterygota</taxon>
        <taxon>Neoptera</taxon>
        <taxon>Endopterygota</taxon>
        <taxon>Diptera</taxon>
        <taxon>Brachycera</taxon>
        <taxon>Muscomorpha</taxon>
        <taxon>Ephydroidea</taxon>
        <taxon>Drosophilidae</taxon>
        <taxon>Drosophila</taxon>
        <taxon>Sophophora</taxon>
    </lineage>
</organism>
<dbReference type="AlphaFoldDB" id="A0A6P4IDZ5"/>
<dbReference type="PANTHER" id="PTHR19327:SF0">
    <property type="entry name" value="GOLGIN SUBFAMILY A MEMBER 4"/>
    <property type="match status" value="1"/>
</dbReference>
<sequence>MPEINPSKNPTENLPPKTDQIPEIIMTQEATNYHFHPSRVQEVVQGVDRLVQATNEDLRRFRQEQAQLRENIKEVRMENYSLSRELSKYQKLMASGDYQDLSKRLKLTSEALATSKQQVEALREEQRHLRSMQTCSQRTIDNMELELKKYRAQLHESGDEATIQQYVRHIKMLEAKLSGQQQEIRTKAETIKLLHDHKQRDGEKLHKLQAQLREQNQNQDQVSSLQNQLKEYELNLEQTRQLLEESTRRESVAMRKVQEALALSEEAERGRIEAEKRAEASKEEVNQLAGSIGSVMDEAANRVDIEISQFQKRLVEKDKTIASIKEKIKKELAGHKSVVHQLEARNNQLEQRVKDVQKHNVKLEDEVDVACRRIHELERSVNEFRDEEVQHSVDKKHYESEIERYLTSYRKLKTKYRTSMDDMTQRFEEVIYKMRKQNSELLAENQMLKSGAAGDNFRP</sequence>
<keyword evidence="1" id="KW-0175">Coiled coil</keyword>
<dbReference type="GeneID" id="108073577"/>
<dbReference type="GO" id="GO:0031267">
    <property type="term" value="F:small GTPase binding"/>
    <property type="evidence" value="ECO:0007669"/>
    <property type="project" value="TreeGrafter"/>
</dbReference>
<feature type="coiled-coil region" evidence="1">
    <location>
        <begin position="51"/>
        <end position="78"/>
    </location>
</feature>
<dbReference type="GO" id="GO:0048193">
    <property type="term" value="P:Golgi vesicle transport"/>
    <property type="evidence" value="ECO:0007669"/>
    <property type="project" value="TreeGrafter"/>
</dbReference>
<keyword evidence="2" id="KW-1185">Reference proteome</keyword>
<dbReference type="GO" id="GO:0005794">
    <property type="term" value="C:Golgi apparatus"/>
    <property type="evidence" value="ECO:0007669"/>
    <property type="project" value="TreeGrafter"/>
</dbReference>
<evidence type="ECO:0000313" key="2">
    <source>
        <dbReference type="Proteomes" id="UP001652661"/>
    </source>
</evidence>
<gene>
    <name evidence="3" type="primary">LOC108073577</name>
</gene>
<protein>
    <submittedName>
        <fullName evidence="3">Myosin-4</fullName>
    </submittedName>
</protein>
<feature type="coiled-coil region" evidence="1">
    <location>
        <begin position="105"/>
        <end position="284"/>
    </location>
</feature>
<reference evidence="3" key="1">
    <citation type="submission" date="2025-08" db="UniProtKB">
        <authorList>
            <consortium name="RefSeq"/>
        </authorList>
    </citation>
    <scope>IDENTIFICATION</scope>
    <source>
        <strain evidence="3">14028-0561.14</strain>
        <tissue evidence="3">Whole fly</tissue>
    </source>
</reference>
<name>A0A6P4IDZ5_DROKI</name>
<feature type="coiled-coil region" evidence="1">
    <location>
        <begin position="325"/>
        <end position="415"/>
    </location>
</feature>
<dbReference type="Proteomes" id="UP001652661">
    <property type="component" value="Chromosome 3R"/>
</dbReference>
<accession>A0A6P4IDZ5</accession>
<dbReference type="PANTHER" id="PTHR19327">
    <property type="entry name" value="GOLGIN"/>
    <property type="match status" value="1"/>
</dbReference>
<dbReference type="RefSeq" id="XP_017020753.3">
    <property type="nucleotide sequence ID" value="XM_017165264.3"/>
</dbReference>